<keyword evidence="4 6" id="KW-1133">Transmembrane helix</keyword>
<feature type="transmembrane region" description="Helical" evidence="6">
    <location>
        <begin position="223"/>
        <end position="250"/>
    </location>
</feature>
<dbReference type="Pfam" id="PF02687">
    <property type="entry name" value="FtsX"/>
    <property type="match status" value="1"/>
</dbReference>
<keyword evidence="5 6" id="KW-0472">Membrane</keyword>
<dbReference type="InterPro" id="IPR052536">
    <property type="entry name" value="ABC-4_Integral_Memb_Prot"/>
</dbReference>
<dbReference type="STRING" id="907931.GCA_000165675_01617"/>
<dbReference type="EMBL" id="PUFI01000015">
    <property type="protein sequence ID" value="TDG67518.1"/>
    <property type="molecule type" value="Genomic_DNA"/>
</dbReference>
<sequence>MIHIRLAWHGIIHHRQQFGPFLLASTVLMAVNFTFFAVLNNTGLKTIEMGEAIRSVTTIGTVFTIILSAIFMLYANNFLNKQRNQDLSIYSMLGLRLHDLRFIVIIEQMILWLLTIVMGIIAGTTFFRLSFLLLKHLLGSNTLVEQLPVRAIVSCCILFSVIFCCLIIYNIYQLYQVKPIQLMRQSQATEKAPKNRWLMSWFGLALLGTGYAISVMTKPNLSAILQFMLAVVLVTVGTYILFIMGSITLLKYLKSRPHFYYRPNHFIAVSGMLFRMKQNGASLASICLLCASILVTMVASVSLFVGEGQLIKQWNPLDIMTLSQSDTLLQHEQQIVHLGRQHDIKIGNIYQASMTTPIIGDFSGNQYISHTNISKGVSQLSTMTLADYNQIQGTKLKLKDDEVLVYTQADDFHQQTLKINGHTYHSQTIAHFKLAANYGHSIFKPIFIITANQQVAQTINPQKWLRVNGFNLYGGTQKQRYQFAQQLQTQLKLDNASYTASPILSYTFHAIFGGLIFVGVLVSMTMAIATALMIYYKQISEGYADRWRFKTLQQVGLSSDETKQVIHSQVLLVFMLPILGATIHLGFALPALKSVLSLFSMYNLSLLLTVSGVTIILLVVGYLIIYALTTKAYQRIVIHR</sequence>
<feature type="transmembrane region" description="Helical" evidence="6">
    <location>
        <begin position="604"/>
        <end position="628"/>
    </location>
</feature>
<comment type="similarity">
    <text evidence="6">Belongs to the ABC-4 integral membrane protein family.</text>
</comment>
<proteinExistence type="inferred from homology"/>
<accession>A0A4R5N6U5</accession>
<feature type="transmembrane region" description="Helical" evidence="6">
    <location>
        <begin position="100"/>
        <end position="131"/>
    </location>
</feature>
<evidence type="ECO:0000256" key="2">
    <source>
        <dbReference type="ARBA" id="ARBA00022475"/>
    </source>
</evidence>
<feature type="transmembrane region" description="Helical" evidence="6">
    <location>
        <begin position="21"/>
        <end position="39"/>
    </location>
</feature>
<feature type="transmembrane region" description="Helical" evidence="6">
    <location>
        <begin position="151"/>
        <end position="175"/>
    </location>
</feature>
<evidence type="ECO:0000313" key="8">
    <source>
        <dbReference type="EMBL" id="TDG67518.1"/>
    </source>
</evidence>
<evidence type="ECO:0000259" key="7">
    <source>
        <dbReference type="Pfam" id="PF02687"/>
    </source>
</evidence>
<evidence type="ECO:0000256" key="3">
    <source>
        <dbReference type="ARBA" id="ARBA00022692"/>
    </source>
</evidence>
<feature type="transmembrane region" description="Helical" evidence="6">
    <location>
        <begin position="281"/>
        <end position="305"/>
    </location>
</feature>
<dbReference type="GO" id="GO:0005886">
    <property type="term" value="C:plasma membrane"/>
    <property type="evidence" value="ECO:0007669"/>
    <property type="project" value="UniProtKB-SubCell"/>
</dbReference>
<feature type="transmembrane region" description="Helical" evidence="6">
    <location>
        <begin position="196"/>
        <end position="217"/>
    </location>
</feature>
<feature type="domain" description="ABC3 transporter permease C-terminal" evidence="7">
    <location>
        <begin position="61"/>
        <end position="173"/>
    </location>
</feature>
<dbReference type="AlphaFoldDB" id="A0A4R5N6U5"/>
<evidence type="ECO:0000256" key="5">
    <source>
        <dbReference type="ARBA" id="ARBA00023136"/>
    </source>
</evidence>
<feature type="transmembrane region" description="Helical" evidence="6">
    <location>
        <begin position="511"/>
        <end position="536"/>
    </location>
</feature>
<feature type="transmembrane region" description="Helical" evidence="6">
    <location>
        <begin position="59"/>
        <end position="79"/>
    </location>
</feature>
<evidence type="ECO:0000256" key="1">
    <source>
        <dbReference type="ARBA" id="ARBA00004651"/>
    </source>
</evidence>
<dbReference type="InterPro" id="IPR003838">
    <property type="entry name" value="ABC3_permease_C"/>
</dbReference>
<name>A0A4R5N6U5_9LACO</name>
<dbReference type="PIRSF" id="PIRSF018968">
    <property type="entry name" value="ABC_permease_BceB"/>
    <property type="match status" value="1"/>
</dbReference>
<organism evidence="8 9">
    <name type="scientific">Leuconostoc fallax</name>
    <dbReference type="NCBI Taxonomy" id="1251"/>
    <lineage>
        <taxon>Bacteria</taxon>
        <taxon>Bacillati</taxon>
        <taxon>Bacillota</taxon>
        <taxon>Bacilli</taxon>
        <taxon>Lactobacillales</taxon>
        <taxon>Lactobacillaceae</taxon>
        <taxon>Leuconostoc</taxon>
    </lineage>
</organism>
<comment type="caution">
    <text evidence="8">The sequence shown here is derived from an EMBL/GenBank/DDBJ whole genome shotgun (WGS) entry which is preliminary data.</text>
</comment>
<dbReference type="Proteomes" id="UP000295681">
    <property type="component" value="Unassembled WGS sequence"/>
</dbReference>
<dbReference type="RefSeq" id="WP_133264530.1">
    <property type="nucleotide sequence ID" value="NZ_JAGYGP010000001.1"/>
</dbReference>
<reference evidence="8 9" key="1">
    <citation type="journal article" date="2019" name="Appl. Microbiol. Biotechnol.">
        <title>Uncovering carbohydrate metabolism through a genotype-phenotype association study of 56 lactic acid bacteria genomes.</title>
        <authorList>
            <person name="Buron-Moles G."/>
            <person name="Chailyan A."/>
            <person name="Dolejs I."/>
            <person name="Forster J."/>
            <person name="Miks M.H."/>
        </authorList>
    </citation>
    <scope>NUCLEOTIDE SEQUENCE [LARGE SCALE GENOMIC DNA]</scope>
    <source>
        <strain evidence="8 9">ATCC 700006</strain>
    </source>
</reference>
<keyword evidence="9" id="KW-1185">Reference proteome</keyword>
<keyword evidence="6" id="KW-0813">Transport</keyword>
<gene>
    <name evidence="8" type="ORF">C5L23_001317</name>
</gene>
<comment type="subcellular location">
    <subcellularLocation>
        <location evidence="1 6">Cell membrane</location>
        <topology evidence="1 6">Multi-pass membrane protein</topology>
    </subcellularLocation>
</comment>
<dbReference type="PANTHER" id="PTHR46795:SF3">
    <property type="entry name" value="ABC TRANSPORTER PERMEASE"/>
    <property type="match status" value="1"/>
</dbReference>
<dbReference type="InterPro" id="IPR027022">
    <property type="entry name" value="ABC_permease_BceB-typ"/>
</dbReference>
<keyword evidence="2 6" id="KW-1003">Cell membrane</keyword>
<evidence type="ECO:0000256" key="4">
    <source>
        <dbReference type="ARBA" id="ARBA00022989"/>
    </source>
</evidence>
<feature type="transmembrane region" description="Helical" evidence="6">
    <location>
        <begin position="570"/>
        <end position="592"/>
    </location>
</feature>
<evidence type="ECO:0000256" key="6">
    <source>
        <dbReference type="PIRNR" id="PIRNR018968"/>
    </source>
</evidence>
<protein>
    <recommendedName>
        <fullName evidence="7">ABC3 transporter permease C-terminal domain-containing protein</fullName>
    </recommendedName>
</protein>
<keyword evidence="3 6" id="KW-0812">Transmembrane</keyword>
<evidence type="ECO:0000313" key="9">
    <source>
        <dbReference type="Proteomes" id="UP000295681"/>
    </source>
</evidence>
<dbReference type="GO" id="GO:0055085">
    <property type="term" value="P:transmembrane transport"/>
    <property type="evidence" value="ECO:0007669"/>
    <property type="project" value="UniProtKB-UniRule"/>
</dbReference>
<dbReference type="PANTHER" id="PTHR46795">
    <property type="entry name" value="ABC TRANSPORTER PERMEASE-RELATED-RELATED"/>
    <property type="match status" value="1"/>
</dbReference>